<keyword evidence="2" id="KW-0472">Membrane</keyword>
<evidence type="ECO:0000313" key="4">
    <source>
        <dbReference type="Proteomes" id="UP000799750"/>
    </source>
</evidence>
<sequence>MATPSVLTTTVSGRVCTRSRRISPSSTVLSTSVVLSTTATPELSSVQVSSTAASLSNDQISSSTALESSRSSENALLPPTVATTTAESQGTSSTREASAKTSIETSSFVFSPSPSSSNAGTLSSASLVSSPAASLPLPSLSVPPNAFLSVAATPSKLSLPSSSSESPTTAKSDTINPVVVSTSLFSASSLSASAAKSSIIPTPGSAGLISPFRGSGGSNSGNVTAGNTPKTDVGVLIGGIFGGVIGVALVGALIFMCLRRRQTRETLEAWKERINEKRRPREDQDSELGTASTFDRMKAPLAGASLMVTAFVSRFTSRRLPPPQDEGRRSNIRDSVSSVYSQSTLARSRSRSEPASRLRQQLQGLSSRMKKSKGTTPRLDFTQTPPFLDAVNDPLVRGSNVNNPFLDPADLREPTLPNLRVMNPDASRPSTGMLTPRQAIAAGLAGQQRAPITPIVLQRPPPTETQNPFLSPFDDLANRNQVSTPDWLRRPSHSRTQSAQTALQSHPPSSLDGNPSFYYPSSINPFADPMQPEIPSLQSQSHPSDHLLQPPSNAYTPGPGPYPVSASSRNSQVHPRNYNPRISSSTTSDLFLFGEPGPSRPTTIFTNGSSSRATRGKSDPFDLDRPEVLGFGAVGSRREVRASVTRQNSRSNRQSSTPHWVTMDDEMGYGPSRRSLLPMPLRKAATTGPGLAR</sequence>
<organism evidence="3 4">
    <name type="scientific">Lophium mytilinum</name>
    <dbReference type="NCBI Taxonomy" id="390894"/>
    <lineage>
        <taxon>Eukaryota</taxon>
        <taxon>Fungi</taxon>
        <taxon>Dikarya</taxon>
        <taxon>Ascomycota</taxon>
        <taxon>Pezizomycotina</taxon>
        <taxon>Dothideomycetes</taxon>
        <taxon>Pleosporomycetidae</taxon>
        <taxon>Mytilinidiales</taxon>
        <taxon>Mytilinidiaceae</taxon>
        <taxon>Lophium</taxon>
    </lineage>
</organism>
<keyword evidence="4" id="KW-1185">Reference proteome</keyword>
<keyword evidence="2" id="KW-0812">Transmembrane</keyword>
<evidence type="ECO:0000313" key="3">
    <source>
        <dbReference type="EMBL" id="KAF2495618.1"/>
    </source>
</evidence>
<feature type="compositionally biased region" description="Polar residues" evidence="1">
    <location>
        <begin position="565"/>
        <end position="583"/>
    </location>
</feature>
<feature type="compositionally biased region" description="Polar residues" evidence="1">
    <location>
        <begin position="494"/>
        <end position="524"/>
    </location>
</feature>
<feature type="region of interest" description="Disordered" evidence="1">
    <location>
        <begin position="318"/>
        <end position="386"/>
    </location>
</feature>
<feature type="region of interest" description="Disordered" evidence="1">
    <location>
        <begin position="64"/>
        <end position="100"/>
    </location>
</feature>
<feature type="compositionally biased region" description="Polar residues" evidence="1">
    <location>
        <begin position="333"/>
        <end position="344"/>
    </location>
</feature>
<feature type="compositionally biased region" description="Low complexity" evidence="1">
    <location>
        <begin position="646"/>
        <end position="656"/>
    </location>
</feature>
<protein>
    <submittedName>
        <fullName evidence="3">Uncharacterized protein</fullName>
    </submittedName>
</protein>
<dbReference type="OrthoDB" id="3936275at2759"/>
<evidence type="ECO:0000256" key="2">
    <source>
        <dbReference type="SAM" id="Phobius"/>
    </source>
</evidence>
<feature type="region of interest" description="Disordered" evidence="1">
    <location>
        <begin position="457"/>
        <end position="583"/>
    </location>
</feature>
<dbReference type="Proteomes" id="UP000799750">
    <property type="component" value="Unassembled WGS sequence"/>
</dbReference>
<dbReference type="EMBL" id="MU004189">
    <property type="protein sequence ID" value="KAF2495618.1"/>
    <property type="molecule type" value="Genomic_DNA"/>
</dbReference>
<keyword evidence="2" id="KW-1133">Transmembrane helix</keyword>
<accession>A0A6A6QSX4</accession>
<dbReference type="AlphaFoldDB" id="A0A6A6QSX4"/>
<reference evidence="3" key="1">
    <citation type="journal article" date="2020" name="Stud. Mycol.">
        <title>101 Dothideomycetes genomes: a test case for predicting lifestyles and emergence of pathogens.</title>
        <authorList>
            <person name="Haridas S."/>
            <person name="Albert R."/>
            <person name="Binder M."/>
            <person name="Bloem J."/>
            <person name="Labutti K."/>
            <person name="Salamov A."/>
            <person name="Andreopoulos B."/>
            <person name="Baker S."/>
            <person name="Barry K."/>
            <person name="Bills G."/>
            <person name="Bluhm B."/>
            <person name="Cannon C."/>
            <person name="Castanera R."/>
            <person name="Culley D."/>
            <person name="Daum C."/>
            <person name="Ezra D."/>
            <person name="Gonzalez J."/>
            <person name="Henrissat B."/>
            <person name="Kuo A."/>
            <person name="Liang C."/>
            <person name="Lipzen A."/>
            <person name="Lutzoni F."/>
            <person name="Magnuson J."/>
            <person name="Mondo S."/>
            <person name="Nolan M."/>
            <person name="Ohm R."/>
            <person name="Pangilinan J."/>
            <person name="Park H.-J."/>
            <person name="Ramirez L."/>
            <person name="Alfaro M."/>
            <person name="Sun H."/>
            <person name="Tritt A."/>
            <person name="Yoshinaga Y."/>
            <person name="Zwiers L.-H."/>
            <person name="Turgeon B."/>
            <person name="Goodwin S."/>
            <person name="Spatafora J."/>
            <person name="Crous P."/>
            <person name="Grigoriev I."/>
        </authorList>
    </citation>
    <scope>NUCLEOTIDE SEQUENCE</scope>
    <source>
        <strain evidence="3">CBS 269.34</strain>
    </source>
</reference>
<feature type="compositionally biased region" description="Low complexity" evidence="1">
    <location>
        <begin position="64"/>
        <end position="86"/>
    </location>
</feature>
<feature type="region of interest" description="Disordered" evidence="1">
    <location>
        <begin position="601"/>
        <end position="624"/>
    </location>
</feature>
<proteinExistence type="predicted"/>
<feature type="compositionally biased region" description="Polar residues" evidence="1">
    <location>
        <begin position="601"/>
        <end position="613"/>
    </location>
</feature>
<feature type="transmembrane region" description="Helical" evidence="2">
    <location>
        <begin position="233"/>
        <end position="258"/>
    </location>
</feature>
<gene>
    <name evidence="3" type="ORF">BU16DRAFT_394454</name>
</gene>
<feature type="compositionally biased region" description="Polar residues" evidence="1">
    <location>
        <begin position="87"/>
        <end position="100"/>
    </location>
</feature>
<evidence type="ECO:0000256" key="1">
    <source>
        <dbReference type="SAM" id="MobiDB-lite"/>
    </source>
</evidence>
<name>A0A6A6QSX4_9PEZI</name>
<feature type="region of interest" description="Disordered" evidence="1">
    <location>
        <begin position="642"/>
        <end position="693"/>
    </location>
</feature>